<dbReference type="EMBL" id="GFDF01010701">
    <property type="protein sequence ID" value="JAV03383.1"/>
    <property type="molecule type" value="Transcribed_RNA"/>
</dbReference>
<sequence>MWNQRNLSAPPLVTLKSSLPAREITEIRKGLEEAKSCLSLDALGPPAARISRLIMRLSNQFRSTIGFKAIRKMNIALLRAREINLPSCMENILACFPTYLGGIGGSVMLPSRQYIEYTLIKLMGFAKVLCRIVHLAKEVAKFFLGTLNLGHFLELSTIVLATVAEIWKCSRNLCKNTALMYNRILTMRKHFVPSEQDFLKGYHLPQLLDKWLGSDWDEITEEQSPFTQKKSQATLLNFSDDEDEAPAKLPDQPIPMEIITVDAEETGIAIDRRTFSTHTHHSVIDRKSLLKFLQYENQLRTKKDPKSLTENISAKKWQKFQEKLDAASRTKSKSDLLTFFRSKWKKILPENT</sequence>
<feature type="domain" description="Nucleolus and neural progenitor protein-like N-terminal" evidence="1">
    <location>
        <begin position="2"/>
        <end position="184"/>
    </location>
</feature>
<dbReference type="PANTHER" id="PTHR34761">
    <property type="entry name" value="NUCLEOLUS AND NEURAL PROGENITOR PROTEIN"/>
    <property type="match status" value="1"/>
</dbReference>
<name>A0A1L8DA90_9DIPT</name>
<dbReference type="InterPro" id="IPR027951">
    <property type="entry name" value="Nepro_N"/>
</dbReference>
<accession>A0A1L8DA90</accession>
<organism evidence="2">
    <name type="scientific">Nyssomyia neivai</name>
    <dbReference type="NCBI Taxonomy" id="330878"/>
    <lineage>
        <taxon>Eukaryota</taxon>
        <taxon>Metazoa</taxon>
        <taxon>Ecdysozoa</taxon>
        <taxon>Arthropoda</taxon>
        <taxon>Hexapoda</taxon>
        <taxon>Insecta</taxon>
        <taxon>Pterygota</taxon>
        <taxon>Neoptera</taxon>
        <taxon>Endopterygota</taxon>
        <taxon>Diptera</taxon>
        <taxon>Nematocera</taxon>
        <taxon>Psychodoidea</taxon>
        <taxon>Psychodidae</taxon>
        <taxon>Nyssomyia</taxon>
    </lineage>
</organism>
<dbReference type="InterPro" id="IPR052835">
    <property type="entry name" value="Nepro"/>
</dbReference>
<dbReference type="AlphaFoldDB" id="A0A1L8DA90"/>
<reference evidence="2" key="1">
    <citation type="submission" date="2016-12" db="EMBL/GenBank/DDBJ databases">
        <title>An insight into the sialome and mialome of the sand fly, Nyssomyia neivai.</title>
        <authorList>
            <person name="Sebastian V."/>
            <person name="Goulart T.M."/>
            <person name="Oliveira W."/>
            <person name="Calvo E."/>
            <person name="Oliveira L.F."/>
            <person name="Pinto M.C."/>
            <person name="Rosselino A.M."/>
            <person name="Ribeiro J.M."/>
        </authorList>
    </citation>
    <scope>NUCLEOTIDE SEQUENCE</scope>
</reference>
<dbReference type="PANTHER" id="PTHR34761:SF1">
    <property type="entry name" value="NUCLEOLUS AND NEURAL PROGENITOR PROTEIN"/>
    <property type="match status" value="1"/>
</dbReference>
<protein>
    <recommendedName>
        <fullName evidence="1">Nucleolus and neural progenitor protein-like N-terminal domain-containing protein</fullName>
    </recommendedName>
</protein>
<evidence type="ECO:0000313" key="2">
    <source>
        <dbReference type="EMBL" id="JAV03383.1"/>
    </source>
</evidence>
<dbReference type="Pfam" id="PF14780">
    <property type="entry name" value="NEPRO_N"/>
    <property type="match status" value="1"/>
</dbReference>
<proteinExistence type="predicted"/>
<evidence type="ECO:0000259" key="1">
    <source>
        <dbReference type="Pfam" id="PF14780"/>
    </source>
</evidence>
<dbReference type="GO" id="GO:0045747">
    <property type="term" value="P:positive regulation of Notch signaling pathway"/>
    <property type="evidence" value="ECO:0007669"/>
    <property type="project" value="TreeGrafter"/>
</dbReference>
<dbReference type="GO" id="GO:0005634">
    <property type="term" value="C:nucleus"/>
    <property type="evidence" value="ECO:0007669"/>
    <property type="project" value="TreeGrafter"/>
</dbReference>